<comment type="caution">
    <text evidence="1">The sequence shown here is derived from an EMBL/GenBank/DDBJ whole genome shotgun (WGS) entry which is preliminary data.</text>
</comment>
<proteinExistence type="predicted"/>
<dbReference type="AlphaFoldDB" id="A0AAW2ZFG1"/>
<gene>
    <name evidence="1" type="ORF">AKO1_015262</name>
</gene>
<dbReference type="Proteomes" id="UP001431209">
    <property type="component" value="Unassembled WGS sequence"/>
</dbReference>
<dbReference type="InterPro" id="IPR027417">
    <property type="entry name" value="P-loop_NTPase"/>
</dbReference>
<organism evidence="1 2">
    <name type="scientific">Acrasis kona</name>
    <dbReference type="NCBI Taxonomy" id="1008807"/>
    <lineage>
        <taxon>Eukaryota</taxon>
        <taxon>Discoba</taxon>
        <taxon>Heterolobosea</taxon>
        <taxon>Tetramitia</taxon>
        <taxon>Eutetramitia</taxon>
        <taxon>Acrasidae</taxon>
        <taxon>Acrasis</taxon>
    </lineage>
</organism>
<reference evidence="1 2" key="1">
    <citation type="submission" date="2024-03" db="EMBL/GenBank/DDBJ databases">
        <title>The Acrasis kona genome and developmental transcriptomes reveal deep origins of eukaryotic multicellular pathways.</title>
        <authorList>
            <person name="Sheikh S."/>
            <person name="Fu C.-J."/>
            <person name="Brown M.W."/>
            <person name="Baldauf S.L."/>
        </authorList>
    </citation>
    <scope>NUCLEOTIDE SEQUENCE [LARGE SCALE GENOMIC DNA]</scope>
    <source>
        <strain evidence="1 2">ATCC MYA-3509</strain>
    </source>
</reference>
<accession>A0AAW2ZFG1</accession>
<name>A0AAW2ZFG1_9EUKA</name>
<dbReference type="Gene3D" id="3.40.50.300">
    <property type="entry name" value="P-loop containing nucleotide triphosphate hydrolases"/>
    <property type="match status" value="1"/>
</dbReference>
<evidence type="ECO:0000313" key="2">
    <source>
        <dbReference type="Proteomes" id="UP001431209"/>
    </source>
</evidence>
<evidence type="ECO:0000313" key="1">
    <source>
        <dbReference type="EMBL" id="KAL0488067.1"/>
    </source>
</evidence>
<protein>
    <submittedName>
        <fullName evidence="1">Uncharacterized protein</fullName>
    </submittedName>
</protein>
<dbReference type="EMBL" id="JAOPGA020001401">
    <property type="protein sequence ID" value="KAL0488067.1"/>
    <property type="molecule type" value="Genomic_DNA"/>
</dbReference>
<sequence>MVLDDNGDRLGYDLNFLGLEEKQPKPVARRNPFHVEDGNNEFEVKPEVPRFVFDPKAFEMACEHLTKCEGAGIFDVFVLEELGWLENDGQGHYETVKDILDKQCSKGKDVAWLFSARYGLAEAFVEKLKDIVSERADAHAKVVEVDGKCDLKVVVEDVVQTIKQL</sequence>
<keyword evidence="2" id="KW-1185">Reference proteome</keyword>